<reference evidence="2 3" key="1">
    <citation type="submission" date="2021-01" db="EMBL/GenBank/DDBJ databases">
        <title>Whole genome shotgun sequence of Actinoplanes couchii NBRC 106145.</title>
        <authorList>
            <person name="Komaki H."/>
            <person name="Tamura T."/>
        </authorList>
    </citation>
    <scope>NUCLEOTIDE SEQUENCE [LARGE SCALE GENOMIC DNA]</scope>
    <source>
        <strain evidence="2 3">NBRC 106145</strain>
    </source>
</reference>
<feature type="signal peptide" evidence="1">
    <location>
        <begin position="1"/>
        <end position="32"/>
    </location>
</feature>
<keyword evidence="1" id="KW-0732">Signal</keyword>
<dbReference type="EMBL" id="BOMG01000073">
    <property type="protein sequence ID" value="GID57450.1"/>
    <property type="molecule type" value="Genomic_DNA"/>
</dbReference>
<sequence length="138" mass="14449">MNTRKWSAVVGGALFLGAFGLAQGIGATAATAAPAGITSATWTNPPPGPVNNYELGVKAGISAANKEAKANCEAAWAELDNLPSVSNNYRSYSGAAEDSAASSFQPSAETRQAQEDFNAGWDSVYDRAYNNAYRQYCN</sequence>
<accession>A0ABQ3XGA2</accession>
<evidence type="ECO:0000313" key="3">
    <source>
        <dbReference type="Proteomes" id="UP000612282"/>
    </source>
</evidence>
<proteinExistence type="predicted"/>
<protein>
    <recommendedName>
        <fullName evidence="4">Secreted protein</fullName>
    </recommendedName>
</protein>
<name>A0ABQ3XGA2_9ACTN</name>
<organism evidence="2 3">
    <name type="scientific">Actinoplanes couchii</name>
    <dbReference type="NCBI Taxonomy" id="403638"/>
    <lineage>
        <taxon>Bacteria</taxon>
        <taxon>Bacillati</taxon>
        <taxon>Actinomycetota</taxon>
        <taxon>Actinomycetes</taxon>
        <taxon>Micromonosporales</taxon>
        <taxon>Micromonosporaceae</taxon>
        <taxon>Actinoplanes</taxon>
    </lineage>
</organism>
<dbReference type="Proteomes" id="UP000612282">
    <property type="component" value="Unassembled WGS sequence"/>
</dbReference>
<evidence type="ECO:0008006" key="4">
    <source>
        <dbReference type="Google" id="ProtNLM"/>
    </source>
</evidence>
<feature type="chain" id="PRO_5046023565" description="Secreted protein" evidence="1">
    <location>
        <begin position="33"/>
        <end position="138"/>
    </location>
</feature>
<evidence type="ECO:0000256" key="1">
    <source>
        <dbReference type="SAM" id="SignalP"/>
    </source>
</evidence>
<comment type="caution">
    <text evidence="2">The sequence shown here is derived from an EMBL/GenBank/DDBJ whole genome shotgun (WGS) entry which is preliminary data.</text>
</comment>
<gene>
    <name evidence="2" type="ORF">Aco03nite_058540</name>
</gene>
<evidence type="ECO:0000313" key="2">
    <source>
        <dbReference type="EMBL" id="GID57450.1"/>
    </source>
</evidence>
<dbReference type="RefSeq" id="WP_203800267.1">
    <property type="nucleotide sequence ID" value="NZ_BAAAQE010000034.1"/>
</dbReference>
<keyword evidence="3" id="KW-1185">Reference proteome</keyword>